<gene>
    <name evidence="1" type="ORF">DNFV4_04378</name>
</gene>
<dbReference type="SUPFAM" id="SSF47175">
    <property type="entry name" value="Cytochromes"/>
    <property type="match status" value="1"/>
</dbReference>
<dbReference type="KEGG" id="nti:DNFV4_04378"/>
<evidence type="ECO:0000313" key="1">
    <source>
        <dbReference type="EMBL" id="CAI4033936.1"/>
    </source>
</evidence>
<dbReference type="AlphaFoldDB" id="A0AA86N3L4"/>
<dbReference type="Proteomes" id="UP001179121">
    <property type="component" value="Chromosome"/>
</dbReference>
<accession>A0AA86N3L4</accession>
<dbReference type="GO" id="GO:0005506">
    <property type="term" value="F:iron ion binding"/>
    <property type="evidence" value="ECO:0007669"/>
    <property type="project" value="InterPro"/>
</dbReference>
<reference evidence="1" key="1">
    <citation type="submission" date="2022-10" db="EMBL/GenBank/DDBJ databases">
        <authorList>
            <person name="Koch H."/>
        </authorList>
    </citation>
    <scope>NUCLEOTIDE SEQUENCE</scope>
    <source>
        <strain evidence="1">DNF</strain>
    </source>
</reference>
<organism evidence="1 2">
    <name type="scientific">Nitrospira tepida</name>
    <dbReference type="NCBI Taxonomy" id="2973512"/>
    <lineage>
        <taxon>Bacteria</taxon>
        <taxon>Pseudomonadati</taxon>
        <taxon>Nitrospirota</taxon>
        <taxon>Nitrospiria</taxon>
        <taxon>Nitrospirales</taxon>
        <taxon>Nitrospiraceae</taxon>
        <taxon>Nitrospira</taxon>
    </lineage>
</organism>
<sequence length="156" mass="16756">MSRLCVAALVLWLVGVGLLAWVFVRGMTASATDGRTEVLLAPAERDQILAEMRQLLQAVDGILDGVRARDPAEGARMIATAARTAGMDMAADVNPVLMAKLPLPFKQMGMSVHQDFDGLAERATQGASRDEILSDLSSITKRCTTCHGLYRLAASR</sequence>
<dbReference type="GO" id="GO:0022900">
    <property type="term" value="P:electron transport chain"/>
    <property type="evidence" value="ECO:0007669"/>
    <property type="project" value="InterPro"/>
</dbReference>
<proteinExistence type="predicted"/>
<name>A0AA86N3L4_9BACT</name>
<keyword evidence="2" id="KW-1185">Reference proteome</keyword>
<dbReference type="InterPro" id="IPR010980">
    <property type="entry name" value="Cyt_c/b562"/>
</dbReference>
<dbReference type="RefSeq" id="WP_289271359.1">
    <property type="nucleotide sequence ID" value="NZ_OX365700.1"/>
</dbReference>
<dbReference type="GO" id="GO:0009055">
    <property type="term" value="F:electron transfer activity"/>
    <property type="evidence" value="ECO:0007669"/>
    <property type="project" value="InterPro"/>
</dbReference>
<evidence type="ECO:0000313" key="2">
    <source>
        <dbReference type="Proteomes" id="UP001179121"/>
    </source>
</evidence>
<dbReference type="GO" id="GO:0020037">
    <property type="term" value="F:heme binding"/>
    <property type="evidence" value="ECO:0007669"/>
    <property type="project" value="InterPro"/>
</dbReference>
<protein>
    <recommendedName>
        <fullName evidence="3">Cytochrome c</fullName>
    </recommendedName>
</protein>
<evidence type="ECO:0008006" key="3">
    <source>
        <dbReference type="Google" id="ProtNLM"/>
    </source>
</evidence>
<dbReference type="EMBL" id="OX365700">
    <property type="protein sequence ID" value="CAI4033936.1"/>
    <property type="molecule type" value="Genomic_DNA"/>
</dbReference>